<feature type="region of interest" description="Disordered" evidence="6">
    <location>
        <begin position="533"/>
        <end position="608"/>
    </location>
</feature>
<dbReference type="OrthoDB" id="3437016at2759"/>
<dbReference type="GO" id="GO:0012505">
    <property type="term" value="C:endomembrane system"/>
    <property type="evidence" value="ECO:0007669"/>
    <property type="project" value="UniProtKB-SubCell"/>
</dbReference>
<dbReference type="GO" id="GO:0000329">
    <property type="term" value="C:fungal-type vacuole membrane"/>
    <property type="evidence" value="ECO:0007669"/>
    <property type="project" value="TreeGrafter"/>
</dbReference>
<feature type="transmembrane region" description="Helical" evidence="7">
    <location>
        <begin position="171"/>
        <end position="189"/>
    </location>
</feature>
<evidence type="ECO:0000256" key="6">
    <source>
        <dbReference type="SAM" id="MobiDB-lite"/>
    </source>
</evidence>
<feature type="domain" description="Major facilitator superfamily (MFS) profile" evidence="8">
    <location>
        <begin position="44"/>
        <end position="532"/>
    </location>
</feature>
<dbReference type="Gene3D" id="1.20.1250.20">
    <property type="entry name" value="MFS general substrate transporter like domains"/>
    <property type="match status" value="1"/>
</dbReference>
<feature type="transmembrane region" description="Helical" evidence="7">
    <location>
        <begin position="42"/>
        <end position="61"/>
    </location>
</feature>
<keyword evidence="2" id="KW-0813">Transport</keyword>
<keyword evidence="5 7" id="KW-0472">Membrane</keyword>
<dbReference type="InterPro" id="IPR036259">
    <property type="entry name" value="MFS_trans_sf"/>
</dbReference>
<dbReference type="Pfam" id="PF07690">
    <property type="entry name" value="MFS_1"/>
    <property type="match status" value="1"/>
</dbReference>
<evidence type="ECO:0000256" key="1">
    <source>
        <dbReference type="ARBA" id="ARBA00004127"/>
    </source>
</evidence>
<dbReference type="SUPFAM" id="SSF103473">
    <property type="entry name" value="MFS general substrate transporter"/>
    <property type="match status" value="1"/>
</dbReference>
<keyword evidence="3 7" id="KW-0812">Transmembrane</keyword>
<keyword evidence="4 7" id="KW-1133">Transmembrane helix</keyword>
<feature type="compositionally biased region" description="Basic residues" evidence="6">
    <location>
        <begin position="578"/>
        <end position="587"/>
    </location>
</feature>
<evidence type="ECO:0000259" key="8">
    <source>
        <dbReference type="PROSITE" id="PS50850"/>
    </source>
</evidence>
<feature type="transmembrane region" description="Helical" evidence="7">
    <location>
        <begin position="505"/>
        <end position="524"/>
    </location>
</feature>
<comment type="caution">
    <text evidence="9">The sequence shown here is derived from an EMBL/GenBank/DDBJ whole genome shotgun (WGS) entry which is preliminary data.</text>
</comment>
<dbReference type="GO" id="GO:0005886">
    <property type="term" value="C:plasma membrane"/>
    <property type="evidence" value="ECO:0007669"/>
    <property type="project" value="TreeGrafter"/>
</dbReference>
<dbReference type="PROSITE" id="PS50850">
    <property type="entry name" value="MFS"/>
    <property type="match status" value="1"/>
</dbReference>
<dbReference type="EMBL" id="JAACJP010000002">
    <property type="protein sequence ID" value="KAF5387165.1"/>
    <property type="molecule type" value="Genomic_DNA"/>
</dbReference>
<dbReference type="PANTHER" id="PTHR23501">
    <property type="entry name" value="MAJOR FACILITATOR SUPERFAMILY"/>
    <property type="match status" value="1"/>
</dbReference>
<feature type="region of interest" description="Disordered" evidence="6">
    <location>
        <begin position="1"/>
        <end position="26"/>
    </location>
</feature>
<feature type="transmembrane region" description="Helical" evidence="7">
    <location>
        <begin position="237"/>
        <end position="256"/>
    </location>
</feature>
<dbReference type="PRINTS" id="PR01036">
    <property type="entry name" value="TCRTETB"/>
</dbReference>
<evidence type="ECO:0000256" key="3">
    <source>
        <dbReference type="ARBA" id="ARBA00022692"/>
    </source>
</evidence>
<accession>A0A8H5HQ76</accession>
<feature type="transmembrane region" description="Helical" evidence="7">
    <location>
        <begin position="307"/>
        <end position="327"/>
    </location>
</feature>
<dbReference type="GO" id="GO:0015174">
    <property type="term" value="F:basic amino acid transmembrane transporter activity"/>
    <property type="evidence" value="ECO:0007669"/>
    <property type="project" value="TreeGrafter"/>
</dbReference>
<evidence type="ECO:0000313" key="9">
    <source>
        <dbReference type="EMBL" id="KAF5387165.1"/>
    </source>
</evidence>
<organism evidence="9 10">
    <name type="scientific">Tricholomella constricta</name>
    <dbReference type="NCBI Taxonomy" id="117010"/>
    <lineage>
        <taxon>Eukaryota</taxon>
        <taxon>Fungi</taxon>
        <taxon>Dikarya</taxon>
        <taxon>Basidiomycota</taxon>
        <taxon>Agaricomycotina</taxon>
        <taxon>Agaricomycetes</taxon>
        <taxon>Agaricomycetidae</taxon>
        <taxon>Agaricales</taxon>
        <taxon>Tricholomatineae</taxon>
        <taxon>Lyophyllaceae</taxon>
        <taxon>Tricholomella</taxon>
    </lineage>
</organism>
<evidence type="ECO:0000256" key="5">
    <source>
        <dbReference type="ARBA" id="ARBA00023136"/>
    </source>
</evidence>
<protein>
    <recommendedName>
        <fullName evidence="8">Major facilitator superfamily (MFS) profile domain-containing protein</fullName>
    </recommendedName>
</protein>
<feature type="transmembrane region" description="Helical" evidence="7">
    <location>
        <begin position="195"/>
        <end position="216"/>
    </location>
</feature>
<sequence length="608" mass="66140">MSNQASETEPLLSRQASTRLDGQEVPRKARVGPLEISRSTRYGILAGIWSATFLSALNSTLVPTMLPSISSEFEKFNQASWLGTSYLLATCTFTPLYGRLCNVLGRKGASQLALLFTCLGVLGCGLSPSMTMLIVSRFLSGIGGGGLFTVSSIIVSDMYTMRDRGLTQGLASVFGGLGMGIGGPFGGIITDWLGWRWAFLIQLPLFFVSFALTSHFHHYVTPGKGKSTKEVLKRIDYGGSFMLLITVGALLIFLSARYNEGLRWSNPTVIVSVSVAAVCAVAFLLVELFLAREPVLAPFLLKQRIPVLVGTSNFLVATCNFSIIYFFPMWFQTVQSTSASTAGLHLFPNSVGMSFGSIFAGYMMHRTGRYKAINLICGWFPFIGASLIASLHKDSSPYLTWLSILPLGFGNAVVLQTMLIALLVHLPESQMAVGTGFGQLFRGIGQVGGVAISSAIFQSKLDIELRQRIHGPDAEEIIMKIRRSSQHVATLPSGLQTIARESYAISLKAVFIFSACSTLLAFLVRSPIPDKYLDQREKDDPFETDALSPSRSTNPPIDPESAVVVNSEGDDEDEHIVHPKPRRRGRRLSTFESAEGGMDLERDNNAAP</sequence>
<evidence type="ECO:0000256" key="2">
    <source>
        <dbReference type="ARBA" id="ARBA00022448"/>
    </source>
</evidence>
<feature type="transmembrane region" description="Helical" evidence="7">
    <location>
        <begin position="268"/>
        <end position="286"/>
    </location>
</feature>
<comment type="subcellular location">
    <subcellularLocation>
        <location evidence="1">Endomembrane system</location>
        <topology evidence="1">Multi-pass membrane protein</topology>
    </subcellularLocation>
</comment>
<dbReference type="AlphaFoldDB" id="A0A8H5HQ76"/>
<gene>
    <name evidence="9" type="ORF">D9615_002098</name>
</gene>
<feature type="compositionally biased region" description="Basic and acidic residues" evidence="6">
    <location>
        <begin position="599"/>
        <end position="608"/>
    </location>
</feature>
<keyword evidence="10" id="KW-1185">Reference proteome</keyword>
<proteinExistence type="predicted"/>
<dbReference type="PANTHER" id="PTHR23501:SF191">
    <property type="entry name" value="VACUOLAR BASIC AMINO ACID TRANSPORTER 4"/>
    <property type="match status" value="1"/>
</dbReference>
<reference evidence="9 10" key="1">
    <citation type="journal article" date="2020" name="ISME J.">
        <title>Uncovering the hidden diversity of litter-decomposition mechanisms in mushroom-forming fungi.</title>
        <authorList>
            <person name="Floudas D."/>
            <person name="Bentzer J."/>
            <person name="Ahren D."/>
            <person name="Johansson T."/>
            <person name="Persson P."/>
            <person name="Tunlid A."/>
        </authorList>
    </citation>
    <scope>NUCLEOTIDE SEQUENCE [LARGE SCALE GENOMIC DNA]</scope>
    <source>
        <strain evidence="9 10">CBS 661.87</strain>
    </source>
</reference>
<feature type="transmembrane region" description="Helical" evidence="7">
    <location>
        <begin position="398"/>
        <end position="424"/>
    </location>
</feature>
<dbReference type="Gene3D" id="1.20.1720.10">
    <property type="entry name" value="Multidrug resistance protein D"/>
    <property type="match status" value="1"/>
</dbReference>
<dbReference type="InterPro" id="IPR020846">
    <property type="entry name" value="MFS_dom"/>
</dbReference>
<evidence type="ECO:0000256" key="4">
    <source>
        <dbReference type="ARBA" id="ARBA00022989"/>
    </source>
</evidence>
<dbReference type="Proteomes" id="UP000565441">
    <property type="component" value="Unassembled WGS sequence"/>
</dbReference>
<feature type="transmembrane region" description="Helical" evidence="7">
    <location>
        <begin position="372"/>
        <end position="392"/>
    </location>
</feature>
<evidence type="ECO:0000256" key="7">
    <source>
        <dbReference type="SAM" id="Phobius"/>
    </source>
</evidence>
<dbReference type="InterPro" id="IPR011701">
    <property type="entry name" value="MFS"/>
</dbReference>
<feature type="transmembrane region" description="Helical" evidence="7">
    <location>
        <begin position="141"/>
        <end position="159"/>
    </location>
</feature>
<evidence type="ECO:0000313" key="10">
    <source>
        <dbReference type="Proteomes" id="UP000565441"/>
    </source>
</evidence>
<feature type="transmembrane region" description="Helical" evidence="7">
    <location>
        <begin position="81"/>
        <end position="100"/>
    </location>
</feature>
<name>A0A8H5HQ76_9AGAR</name>
<feature type="transmembrane region" description="Helical" evidence="7">
    <location>
        <begin position="347"/>
        <end position="365"/>
    </location>
</feature>
<feature type="transmembrane region" description="Helical" evidence="7">
    <location>
        <begin position="112"/>
        <end position="135"/>
    </location>
</feature>